<evidence type="ECO:0000313" key="7">
    <source>
        <dbReference type="EMBL" id="BAN01595.1"/>
    </source>
</evidence>
<accession>A0A6C7E8X4</accession>
<keyword evidence="8" id="KW-1185">Reference proteome</keyword>
<dbReference type="AlphaFoldDB" id="A0A6C7E8X4"/>
<dbReference type="InterPro" id="IPR047817">
    <property type="entry name" value="ABC2_TM_bact-type"/>
</dbReference>
<keyword evidence="5" id="KW-0813">Transport</keyword>
<dbReference type="OrthoDB" id="9778589at2"/>
<evidence type="ECO:0000256" key="4">
    <source>
        <dbReference type="ARBA" id="ARBA00023136"/>
    </source>
</evidence>
<dbReference type="GO" id="GO:0140359">
    <property type="term" value="F:ABC-type transporter activity"/>
    <property type="evidence" value="ECO:0007669"/>
    <property type="project" value="InterPro"/>
</dbReference>
<dbReference type="InterPro" id="IPR013525">
    <property type="entry name" value="ABC2_TM"/>
</dbReference>
<evidence type="ECO:0000256" key="5">
    <source>
        <dbReference type="RuleBase" id="RU361157"/>
    </source>
</evidence>
<dbReference type="KEGG" id="aym:YM304_12810"/>
<keyword evidence="2 5" id="KW-0812">Transmembrane</keyword>
<keyword evidence="5" id="KW-1003">Cell membrane</keyword>
<dbReference type="PANTHER" id="PTHR43229:SF2">
    <property type="entry name" value="NODULATION PROTEIN J"/>
    <property type="match status" value="1"/>
</dbReference>
<evidence type="ECO:0000259" key="6">
    <source>
        <dbReference type="PROSITE" id="PS51012"/>
    </source>
</evidence>
<dbReference type="Proteomes" id="UP000011863">
    <property type="component" value="Chromosome"/>
</dbReference>
<evidence type="ECO:0000256" key="1">
    <source>
        <dbReference type="ARBA" id="ARBA00004141"/>
    </source>
</evidence>
<dbReference type="PANTHER" id="PTHR43229">
    <property type="entry name" value="NODULATION PROTEIN J"/>
    <property type="match status" value="1"/>
</dbReference>
<comment type="subcellular location">
    <subcellularLocation>
        <location evidence="5">Cell membrane</location>
        <topology evidence="5">Multi-pass membrane protein</topology>
    </subcellularLocation>
    <subcellularLocation>
        <location evidence="1">Membrane</location>
        <topology evidence="1">Multi-pass membrane protein</topology>
    </subcellularLocation>
</comment>
<dbReference type="PRINTS" id="PR00164">
    <property type="entry name" value="ABC2TRNSPORT"/>
</dbReference>
<keyword evidence="3 5" id="KW-1133">Transmembrane helix</keyword>
<feature type="transmembrane region" description="Helical" evidence="5">
    <location>
        <begin position="157"/>
        <end position="179"/>
    </location>
</feature>
<keyword evidence="4 5" id="KW-0472">Membrane</keyword>
<evidence type="ECO:0000256" key="2">
    <source>
        <dbReference type="ARBA" id="ARBA00022692"/>
    </source>
</evidence>
<proteinExistence type="inferred from homology"/>
<reference evidence="7 8" key="1">
    <citation type="journal article" date="2013" name="Int. J. Syst. Evol. Microbiol.">
        <title>Ilumatobacter nonamiense sp. nov. and Ilumatobacter coccineum sp. nov., isolated from seashore sand.</title>
        <authorList>
            <person name="Matsumoto A."/>
            <person name="Kasai H."/>
            <person name="Matsuo Y."/>
            <person name="Shizuri Y."/>
            <person name="Ichikawa N."/>
            <person name="Fujita N."/>
            <person name="Omura S."/>
            <person name="Takahashi Y."/>
        </authorList>
    </citation>
    <scope>NUCLEOTIDE SEQUENCE [LARGE SCALE GENOMIC DNA]</scope>
    <source>
        <strain evidence="8">NBRC 103263 / KCTC 29153 / YM16-304</strain>
    </source>
</reference>
<protein>
    <recommendedName>
        <fullName evidence="5">Transport permease protein</fullName>
    </recommendedName>
</protein>
<dbReference type="EMBL" id="AP012057">
    <property type="protein sequence ID" value="BAN01595.1"/>
    <property type="molecule type" value="Genomic_DNA"/>
</dbReference>
<feature type="transmembrane region" description="Helical" evidence="5">
    <location>
        <begin position="39"/>
        <end position="64"/>
    </location>
</feature>
<name>A0A6C7E8X4_ILUCY</name>
<dbReference type="Pfam" id="PF01061">
    <property type="entry name" value="ABC2_membrane"/>
    <property type="match status" value="1"/>
</dbReference>
<sequence>MSVLTNPAAVTRIVPAVVFDVKRPQRMIERSAFVYRRSWMILVSGFFEPLFYLLSIRIGLSALIGDVETGGRLVPYDEFVAPGLMAASAMNGAVFDSTMNVFFKIKHSRLYDAVLATPLSAGDVAVGEITFAVIRGALYSTAFMLTMWALGMVSSPWIVLSVPACVLIGFAFASLGMALTTYMRSWEDFEYVPALTLPLFLFSATFYPLSQYGDFAWAVQFSPLYHGVELVRAANLGEWDVSILAHAGVLVALTIVGTVIAARRIERLLLT</sequence>
<evidence type="ECO:0000256" key="3">
    <source>
        <dbReference type="ARBA" id="ARBA00022989"/>
    </source>
</evidence>
<feature type="transmembrane region" description="Helical" evidence="5">
    <location>
        <begin position="243"/>
        <end position="262"/>
    </location>
</feature>
<organism evidence="7 8">
    <name type="scientific">Ilumatobacter coccineus (strain NBRC 103263 / KCTC 29153 / YM16-304)</name>
    <dbReference type="NCBI Taxonomy" id="1313172"/>
    <lineage>
        <taxon>Bacteria</taxon>
        <taxon>Bacillati</taxon>
        <taxon>Actinomycetota</taxon>
        <taxon>Acidimicrobiia</taxon>
        <taxon>Acidimicrobiales</taxon>
        <taxon>Ilumatobacteraceae</taxon>
        <taxon>Ilumatobacter</taxon>
    </lineage>
</organism>
<comment type="similarity">
    <text evidence="5">Belongs to the ABC-2 integral membrane protein family.</text>
</comment>
<dbReference type="InterPro" id="IPR000412">
    <property type="entry name" value="ABC_2_transport"/>
</dbReference>
<dbReference type="GO" id="GO:0043190">
    <property type="term" value="C:ATP-binding cassette (ABC) transporter complex"/>
    <property type="evidence" value="ECO:0007669"/>
    <property type="project" value="InterPro"/>
</dbReference>
<gene>
    <name evidence="7" type="ORF">YM304_12810</name>
</gene>
<dbReference type="PIRSF" id="PIRSF006648">
    <property type="entry name" value="DrrB"/>
    <property type="match status" value="1"/>
</dbReference>
<dbReference type="InterPro" id="IPR051784">
    <property type="entry name" value="Nod_factor_ABC_transporter"/>
</dbReference>
<dbReference type="RefSeq" id="WP_015440842.1">
    <property type="nucleotide sequence ID" value="NC_020520.1"/>
</dbReference>
<feature type="transmembrane region" description="Helical" evidence="5">
    <location>
        <begin position="191"/>
        <end position="209"/>
    </location>
</feature>
<evidence type="ECO:0000313" key="8">
    <source>
        <dbReference type="Proteomes" id="UP000011863"/>
    </source>
</evidence>
<feature type="transmembrane region" description="Helical" evidence="5">
    <location>
        <begin position="124"/>
        <end position="151"/>
    </location>
</feature>
<feature type="transmembrane region" description="Helical" evidence="5">
    <location>
        <begin position="84"/>
        <end position="103"/>
    </location>
</feature>
<dbReference type="PROSITE" id="PS51012">
    <property type="entry name" value="ABC_TM2"/>
    <property type="match status" value="1"/>
</dbReference>
<feature type="domain" description="ABC transmembrane type-2" evidence="6">
    <location>
        <begin position="40"/>
        <end position="268"/>
    </location>
</feature>